<dbReference type="SUPFAM" id="SSF51126">
    <property type="entry name" value="Pectin lyase-like"/>
    <property type="match status" value="1"/>
</dbReference>
<evidence type="ECO:0000313" key="3">
    <source>
        <dbReference type="Proteomes" id="UP000808349"/>
    </source>
</evidence>
<organism evidence="2 3">
    <name type="scientific">Candidatus Defluviibacterium haderslevense</name>
    <dbReference type="NCBI Taxonomy" id="2981993"/>
    <lineage>
        <taxon>Bacteria</taxon>
        <taxon>Pseudomonadati</taxon>
        <taxon>Bacteroidota</taxon>
        <taxon>Saprospiria</taxon>
        <taxon>Saprospirales</taxon>
        <taxon>Saprospiraceae</taxon>
        <taxon>Candidatus Defluviibacterium</taxon>
    </lineage>
</organism>
<name>A0A9D7S9K2_9BACT</name>
<proteinExistence type="predicted"/>
<sequence length="513" mass="57056">MANLIVANNSNYTNYLNALVPGDTLYLRQGVYDNNLKLNGLNGTPLEPIVIIGEANKTIFIGQSCCNTVSITKCSYLVIKNIQLDGQNLSIDAVKAEGTTGNWAHHITIEFLNIINYGNSQQNVGISTKCSAWNWLIRKNTIIGAGTGMYLGNSNGDAPFVNGIIEYNYIANTVGYNMEIKHQLNQVRNNFTGTSVDGKTIIRKNVFTKDSTSSTGGNARPNLLVGGFPLEGFGSKDYYEIYGNFFYNNPVEALFQGTGNIIMYNNIFVNHYDPSGFRAIYITPQNGVSPQNVKIFHNTVWTLNSSGGIRLYNPNTSYQQHCYANAVFATSPITNFTNSLDNITDSYSNIGKYVISATSNITQLNLYPRIGQLTGSLTLDSIFHLYTQWDKDFNGDLYKWSYRGAYSGCCMNNGWPLQLDTIASQKTTTSIHHLKNEMDCIFLPNPINTTLYLNCDFLLPCQIEIFNTVGEKVFGTQLNSPSNIIDFTNRSSGMYIISIKTKNGIFVKKILKQ</sequence>
<dbReference type="InterPro" id="IPR011050">
    <property type="entry name" value="Pectin_lyase_fold/virulence"/>
</dbReference>
<dbReference type="EMBL" id="JADKFW010000004">
    <property type="protein sequence ID" value="MBK9717244.1"/>
    <property type="molecule type" value="Genomic_DNA"/>
</dbReference>
<protein>
    <submittedName>
        <fullName evidence="2">T9SS type A sorting domain-containing protein</fullName>
    </submittedName>
</protein>
<dbReference type="AlphaFoldDB" id="A0A9D7S9K2"/>
<comment type="caution">
    <text evidence="2">The sequence shown here is derived from an EMBL/GenBank/DDBJ whole genome shotgun (WGS) entry which is preliminary data.</text>
</comment>
<dbReference type="InterPro" id="IPR026444">
    <property type="entry name" value="Secre_tail"/>
</dbReference>
<gene>
    <name evidence="2" type="ORF">IPO85_06995</name>
</gene>
<dbReference type="Pfam" id="PF18962">
    <property type="entry name" value="Por_Secre_tail"/>
    <property type="match status" value="1"/>
</dbReference>
<evidence type="ECO:0000259" key="1">
    <source>
        <dbReference type="Pfam" id="PF18962"/>
    </source>
</evidence>
<dbReference type="InterPro" id="IPR012334">
    <property type="entry name" value="Pectin_lyas_fold"/>
</dbReference>
<dbReference type="Proteomes" id="UP000808349">
    <property type="component" value="Unassembled WGS sequence"/>
</dbReference>
<reference evidence="2 3" key="1">
    <citation type="submission" date="2020-10" db="EMBL/GenBank/DDBJ databases">
        <title>Connecting structure to function with the recovery of over 1000 high-quality activated sludge metagenome-assembled genomes encoding full-length rRNA genes using long-read sequencing.</title>
        <authorList>
            <person name="Singleton C.M."/>
            <person name="Petriglieri F."/>
            <person name="Kristensen J.M."/>
            <person name="Kirkegaard R.H."/>
            <person name="Michaelsen T.Y."/>
            <person name="Andersen M.H."/>
            <person name="Karst S.M."/>
            <person name="Dueholm M.S."/>
            <person name="Nielsen P.H."/>
            <person name="Albertsen M."/>
        </authorList>
    </citation>
    <scope>NUCLEOTIDE SEQUENCE [LARGE SCALE GENOMIC DNA]</scope>
    <source>
        <strain evidence="2">Ribe_18-Q3-R11-54_BAT3C.373</strain>
    </source>
</reference>
<evidence type="ECO:0000313" key="2">
    <source>
        <dbReference type="EMBL" id="MBK9717244.1"/>
    </source>
</evidence>
<feature type="domain" description="Secretion system C-terminal sorting" evidence="1">
    <location>
        <begin position="444"/>
        <end position="510"/>
    </location>
</feature>
<dbReference type="SMART" id="SM00710">
    <property type="entry name" value="PbH1"/>
    <property type="match status" value="5"/>
</dbReference>
<dbReference type="NCBIfam" id="TIGR04183">
    <property type="entry name" value="Por_Secre_tail"/>
    <property type="match status" value="1"/>
</dbReference>
<dbReference type="Gene3D" id="2.160.20.10">
    <property type="entry name" value="Single-stranded right-handed beta-helix, Pectin lyase-like"/>
    <property type="match status" value="1"/>
</dbReference>
<accession>A0A9D7S9K2</accession>
<dbReference type="InterPro" id="IPR006626">
    <property type="entry name" value="PbH1"/>
</dbReference>